<protein>
    <submittedName>
        <fullName evidence="2">Uncharacterized protein</fullName>
    </submittedName>
</protein>
<evidence type="ECO:0000256" key="1">
    <source>
        <dbReference type="SAM" id="MobiDB-lite"/>
    </source>
</evidence>
<name>A0A378I0S6_9GAMM</name>
<dbReference type="EMBL" id="UGNV01000001">
    <property type="protein sequence ID" value="STX28196.1"/>
    <property type="molecule type" value="Genomic_DNA"/>
</dbReference>
<evidence type="ECO:0000313" key="3">
    <source>
        <dbReference type="Proteomes" id="UP000254968"/>
    </source>
</evidence>
<keyword evidence="3" id="KW-1185">Reference proteome</keyword>
<feature type="region of interest" description="Disordered" evidence="1">
    <location>
        <begin position="1"/>
        <end position="46"/>
    </location>
</feature>
<evidence type="ECO:0000313" key="2">
    <source>
        <dbReference type="EMBL" id="STX28196.1"/>
    </source>
</evidence>
<accession>A0A378I0S6</accession>
<feature type="compositionally biased region" description="Basic and acidic residues" evidence="1">
    <location>
        <begin position="31"/>
        <end position="46"/>
    </location>
</feature>
<gene>
    <name evidence="2" type="ORF">NCTC13315_00720</name>
</gene>
<organism evidence="2 3">
    <name type="scientific">Legionella beliardensis</name>
    <dbReference type="NCBI Taxonomy" id="91822"/>
    <lineage>
        <taxon>Bacteria</taxon>
        <taxon>Pseudomonadati</taxon>
        <taxon>Pseudomonadota</taxon>
        <taxon>Gammaproteobacteria</taxon>
        <taxon>Legionellales</taxon>
        <taxon>Legionellaceae</taxon>
        <taxon>Legionella</taxon>
    </lineage>
</organism>
<sequence length="46" mass="4861">MPGTSAGAKKAAKTRKENNAHPQKAAKGMHSKAEKARGESKQAKSR</sequence>
<dbReference type="AlphaFoldDB" id="A0A378I0S6"/>
<reference evidence="2 3" key="1">
    <citation type="submission" date="2018-06" db="EMBL/GenBank/DDBJ databases">
        <authorList>
            <consortium name="Pathogen Informatics"/>
            <person name="Doyle S."/>
        </authorList>
    </citation>
    <scope>NUCLEOTIDE SEQUENCE [LARGE SCALE GENOMIC DNA]</scope>
    <source>
        <strain evidence="2 3">NCTC13315</strain>
    </source>
</reference>
<dbReference type="RefSeq" id="WP_160149836.1">
    <property type="nucleotide sequence ID" value="NZ_CAAAHO010000001.1"/>
</dbReference>
<dbReference type="Proteomes" id="UP000254968">
    <property type="component" value="Unassembled WGS sequence"/>
</dbReference>
<proteinExistence type="predicted"/>